<dbReference type="InterPro" id="IPR036441">
    <property type="entry name" value="DHquinase_II_sf"/>
</dbReference>
<dbReference type="Pfam" id="PF01220">
    <property type="entry name" value="DHquinase_II"/>
    <property type="match status" value="1"/>
</dbReference>
<dbReference type="InterPro" id="IPR018509">
    <property type="entry name" value="DHquinase_II_CS"/>
</dbReference>
<dbReference type="NCBIfam" id="TIGR01088">
    <property type="entry name" value="aroQ"/>
    <property type="match status" value="1"/>
</dbReference>
<dbReference type="RefSeq" id="WP_188983534.1">
    <property type="nucleotide sequence ID" value="NZ_BMPO01000005.1"/>
</dbReference>
<comment type="similarity">
    <text evidence="4 8">Belongs to the type-II 3-dehydroquinase family.</text>
</comment>
<comment type="catalytic activity">
    <reaction evidence="1 8">
        <text>3-dehydroquinate = 3-dehydroshikimate + H2O</text>
        <dbReference type="Rhea" id="RHEA:21096"/>
        <dbReference type="ChEBI" id="CHEBI:15377"/>
        <dbReference type="ChEBI" id="CHEBI:16630"/>
        <dbReference type="ChEBI" id="CHEBI:32364"/>
        <dbReference type="EC" id="4.2.1.10"/>
    </reaction>
</comment>
<evidence type="ECO:0000313" key="12">
    <source>
        <dbReference type="EMBL" id="GGJ97815.1"/>
    </source>
</evidence>
<reference evidence="12" key="2">
    <citation type="submission" date="2020-09" db="EMBL/GenBank/DDBJ databases">
        <authorList>
            <person name="Sun Q."/>
            <person name="Ohkuma M."/>
        </authorList>
    </citation>
    <scope>NUCLEOTIDE SEQUENCE</scope>
    <source>
        <strain evidence="12">JCM 30078</strain>
    </source>
</reference>
<dbReference type="Gene3D" id="3.40.50.9100">
    <property type="entry name" value="Dehydroquinase, class II"/>
    <property type="match status" value="1"/>
</dbReference>
<feature type="binding site" evidence="8 10">
    <location>
        <position position="88"/>
    </location>
    <ligand>
        <name>substrate</name>
    </ligand>
</feature>
<feature type="binding site" evidence="8 10">
    <location>
        <begin position="102"/>
        <end position="103"/>
    </location>
    <ligand>
        <name>substrate</name>
    </ligand>
</feature>
<dbReference type="GO" id="GO:0009073">
    <property type="term" value="P:aromatic amino acid family biosynthetic process"/>
    <property type="evidence" value="ECO:0007669"/>
    <property type="project" value="UniProtKB-KW"/>
</dbReference>
<comment type="pathway">
    <text evidence="3 8">Metabolic intermediate biosynthesis; chorismate biosynthesis; chorismate from D-erythrose 4-phosphate and phosphoenolpyruvate: step 3/7.</text>
</comment>
<evidence type="ECO:0000256" key="9">
    <source>
        <dbReference type="PIRSR" id="PIRSR001399-1"/>
    </source>
</evidence>
<evidence type="ECO:0000313" key="13">
    <source>
        <dbReference type="Proteomes" id="UP000635983"/>
    </source>
</evidence>
<dbReference type="PANTHER" id="PTHR21272">
    <property type="entry name" value="CATABOLIC 3-DEHYDROQUINASE"/>
    <property type="match status" value="1"/>
</dbReference>
<dbReference type="PROSITE" id="PS01029">
    <property type="entry name" value="DEHYDROQUINASE_II"/>
    <property type="match status" value="1"/>
</dbReference>
<accession>A0A917UYR6</accession>
<organism evidence="12 13">
    <name type="scientific">Pseudomonas matsuisoli</name>
    <dbReference type="NCBI Taxonomy" id="1515666"/>
    <lineage>
        <taxon>Bacteria</taxon>
        <taxon>Pseudomonadati</taxon>
        <taxon>Pseudomonadota</taxon>
        <taxon>Gammaproteobacteria</taxon>
        <taxon>Pseudomonadales</taxon>
        <taxon>Pseudomonadaceae</taxon>
        <taxon>Pseudomonas</taxon>
    </lineage>
</organism>
<evidence type="ECO:0000256" key="5">
    <source>
        <dbReference type="ARBA" id="ARBA00011193"/>
    </source>
</evidence>
<dbReference type="AlphaFoldDB" id="A0A917UYR6"/>
<feature type="active site" description="Proton acceptor" evidence="8 9">
    <location>
        <position position="23"/>
    </location>
</feature>
<keyword evidence="7 8" id="KW-0456">Lyase</keyword>
<dbReference type="PANTHER" id="PTHR21272:SF3">
    <property type="entry name" value="CATABOLIC 3-DEHYDROQUINASE"/>
    <property type="match status" value="1"/>
</dbReference>
<feature type="site" description="Transition state stabilizer" evidence="8 11">
    <location>
        <position position="18"/>
    </location>
</feature>
<dbReference type="NCBIfam" id="NF003806">
    <property type="entry name" value="PRK05395.1-3"/>
    <property type="match status" value="1"/>
</dbReference>
<protein>
    <recommendedName>
        <fullName evidence="6 8">3-dehydroquinate dehydratase</fullName>
        <shortName evidence="8">3-dehydroquinase</shortName>
        <ecNumber evidence="6 8">4.2.1.10</ecNumber>
    </recommendedName>
    <alternativeName>
        <fullName evidence="8">Type II DHQase</fullName>
    </alternativeName>
</protein>
<dbReference type="NCBIfam" id="NF003805">
    <property type="entry name" value="PRK05395.1-2"/>
    <property type="match status" value="1"/>
</dbReference>
<dbReference type="Proteomes" id="UP000635983">
    <property type="component" value="Unassembled WGS sequence"/>
</dbReference>
<dbReference type="EMBL" id="BMPO01000005">
    <property type="protein sequence ID" value="GGJ97815.1"/>
    <property type="molecule type" value="Genomic_DNA"/>
</dbReference>
<dbReference type="EC" id="4.2.1.10" evidence="6 8"/>
<dbReference type="GO" id="GO:0009423">
    <property type="term" value="P:chorismate biosynthetic process"/>
    <property type="evidence" value="ECO:0007669"/>
    <property type="project" value="UniProtKB-UniRule"/>
</dbReference>
<dbReference type="CDD" id="cd00466">
    <property type="entry name" value="DHQase_II"/>
    <property type="match status" value="1"/>
</dbReference>
<comment type="caution">
    <text evidence="12">The sequence shown here is derived from an EMBL/GenBank/DDBJ whole genome shotgun (WGS) entry which is preliminary data.</text>
</comment>
<dbReference type="GO" id="GO:0019631">
    <property type="term" value="P:quinate catabolic process"/>
    <property type="evidence" value="ECO:0007669"/>
    <property type="project" value="TreeGrafter"/>
</dbReference>
<dbReference type="GO" id="GO:0003855">
    <property type="term" value="F:3-dehydroquinate dehydratase activity"/>
    <property type="evidence" value="ECO:0007669"/>
    <property type="project" value="UniProtKB-UniRule"/>
</dbReference>
<dbReference type="SUPFAM" id="SSF52304">
    <property type="entry name" value="Type II 3-dehydroquinate dehydratase"/>
    <property type="match status" value="1"/>
</dbReference>
<dbReference type="GO" id="GO:0008652">
    <property type="term" value="P:amino acid biosynthetic process"/>
    <property type="evidence" value="ECO:0007669"/>
    <property type="project" value="UniProtKB-KW"/>
</dbReference>
<keyword evidence="13" id="KW-1185">Reference proteome</keyword>
<name>A0A917UYR6_9PSED</name>
<dbReference type="NCBIfam" id="NF003807">
    <property type="entry name" value="PRK05395.1-4"/>
    <property type="match status" value="1"/>
</dbReference>
<comment type="subunit">
    <text evidence="5 8">Homododecamer.</text>
</comment>
<comment type="function">
    <text evidence="2 8">Catalyzes a trans-dehydration via an enolate intermediate.</text>
</comment>
<dbReference type="NCBIfam" id="NF003804">
    <property type="entry name" value="PRK05395.1-1"/>
    <property type="match status" value="1"/>
</dbReference>
<evidence type="ECO:0000256" key="7">
    <source>
        <dbReference type="ARBA" id="ARBA00023239"/>
    </source>
</evidence>
<evidence type="ECO:0000256" key="6">
    <source>
        <dbReference type="ARBA" id="ARBA00012060"/>
    </source>
</evidence>
<feature type="active site" description="Proton donor" evidence="8 9">
    <location>
        <position position="101"/>
    </location>
</feature>
<keyword evidence="8" id="KW-0028">Amino-acid biosynthesis</keyword>
<feature type="binding site" evidence="8 10">
    <location>
        <position position="112"/>
    </location>
    <ligand>
        <name>substrate</name>
    </ligand>
</feature>
<evidence type="ECO:0000256" key="11">
    <source>
        <dbReference type="PIRSR" id="PIRSR001399-3"/>
    </source>
</evidence>
<dbReference type="InterPro" id="IPR001874">
    <property type="entry name" value="DHquinase_II"/>
</dbReference>
<proteinExistence type="inferred from homology"/>
<feature type="binding site" evidence="8 10">
    <location>
        <position position="81"/>
    </location>
    <ligand>
        <name>substrate</name>
    </ligand>
</feature>
<evidence type="ECO:0000256" key="3">
    <source>
        <dbReference type="ARBA" id="ARBA00004902"/>
    </source>
</evidence>
<feature type="binding site" evidence="8 10">
    <location>
        <position position="75"/>
    </location>
    <ligand>
        <name>substrate</name>
    </ligand>
</feature>
<keyword evidence="8" id="KW-0057">Aromatic amino acid biosynthesis</keyword>
<gene>
    <name evidence="12" type="primary">aroQ1</name>
    <name evidence="8" type="synonym">aroQ</name>
    <name evidence="12" type="ORF">GCM10009304_24590</name>
</gene>
<dbReference type="HAMAP" id="MF_00169">
    <property type="entry name" value="AroQ"/>
    <property type="match status" value="1"/>
</dbReference>
<dbReference type="PIRSF" id="PIRSF001399">
    <property type="entry name" value="DHquinase_II"/>
    <property type="match status" value="1"/>
</dbReference>
<evidence type="ECO:0000256" key="10">
    <source>
        <dbReference type="PIRSR" id="PIRSR001399-2"/>
    </source>
</evidence>
<evidence type="ECO:0000256" key="4">
    <source>
        <dbReference type="ARBA" id="ARBA00011037"/>
    </source>
</evidence>
<evidence type="ECO:0000256" key="1">
    <source>
        <dbReference type="ARBA" id="ARBA00001864"/>
    </source>
</evidence>
<evidence type="ECO:0000256" key="8">
    <source>
        <dbReference type="HAMAP-Rule" id="MF_00169"/>
    </source>
</evidence>
<sequence length="147" mass="15992">MATVLVLHGPNLNLLGTREPGVYGSVTLEQINQDLEVQARAAGHTLSHLQSNAEHVLIDRIHAARTDGTDFILINPAAFTHTSVAIRDALLAVSIPFIEVHLSNVHKREAFRHHSYFSDVAVGVICGLGATGYRLALESALEQIERI</sequence>
<evidence type="ECO:0000256" key="2">
    <source>
        <dbReference type="ARBA" id="ARBA00003924"/>
    </source>
</evidence>
<reference evidence="12" key="1">
    <citation type="journal article" date="2014" name="Int. J. Syst. Evol. Microbiol.">
        <title>Complete genome sequence of Corynebacterium casei LMG S-19264T (=DSM 44701T), isolated from a smear-ripened cheese.</title>
        <authorList>
            <consortium name="US DOE Joint Genome Institute (JGI-PGF)"/>
            <person name="Walter F."/>
            <person name="Albersmeier A."/>
            <person name="Kalinowski J."/>
            <person name="Ruckert C."/>
        </authorList>
    </citation>
    <scope>NUCLEOTIDE SEQUENCE</scope>
    <source>
        <strain evidence="12">JCM 30078</strain>
    </source>
</reference>